<dbReference type="Gene3D" id="3.40.630.30">
    <property type="match status" value="1"/>
</dbReference>
<dbReference type="Proteomes" id="UP001485043">
    <property type="component" value="Unassembled WGS sequence"/>
</dbReference>
<name>A0AAW1STB9_9CHLO</name>
<dbReference type="SUPFAM" id="SSF55729">
    <property type="entry name" value="Acyl-CoA N-acyltransferases (Nat)"/>
    <property type="match status" value="1"/>
</dbReference>
<dbReference type="GO" id="GO:0016747">
    <property type="term" value="F:acyltransferase activity, transferring groups other than amino-acyl groups"/>
    <property type="evidence" value="ECO:0007669"/>
    <property type="project" value="InterPro"/>
</dbReference>
<feature type="domain" description="N-acetyltransferase" evidence="1">
    <location>
        <begin position="24"/>
        <end position="87"/>
    </location>
</feature>
<gene>
    <name evidence="2" type="ORF">WJX84_004048</name>
</gene>
<evidence type="ECO:0000313" key="3">
    <source>
        <dbReference type="Proteomes" id="UP001485043"/>
    </source>
</evidence>
<dbReference type="InterPro" id="IPR016181">
    <property type="entry name" value="Acyl_CoA_acyltransferase"/>
</dbReference>
<dbReference type="EMBL" id="JALJOV010001069">
    <property type="protein sequence ID" value="KAK9855163.1"/>
    <property type="molecule type" value="Genomic_DNA"/>
</dbReference>
<organism evidence="2 3">
    <name type="scientific">Apatococcus fuscideae</name>
    <dbReference type="NCBI Taxonomy" id="2026836"/>
    <lineage>
        <taxon>Eukaryota</taxon>
        <taxon>Viridiplantae</taxon>
        <taxon>Chlorophyta</taxon>
        <taxon>core chlorophytes</taxon>
        <taxon>Trebouxiophyceae</taxon>
        <taxon>Chlorellales</taxon>
        <taxon>Chlorellaceae</taxon>
        <taxon>Apatococcus</taxon>
    </lineage>
</organism>
<evidence type="ECO:0000259" key="1">
    <source>
        <dbReference type="Pfam" id="PF00583"/>
    </source>
</evidence>
<sequence length="118" mass="12704">MRAARAEDLQHIQKLVLQEYMNPLGLNASRFLVALDAQGTLSACGQLEPKPSAVKVEFQELRTLIVAKSARGQGLGTSVMKALAPRALWFEAAAGTVVARLAANDQLVVLCNQPRFSS</sequence>
<evidence type="ECO:0000313" key="2">
    <source>
        <dbReference type="EMBL" id="KAK9855163.1"/>
    </source>
</evidence>
<comment type="caution">
    <text evidence="2">The sequence shown here is derived from an EMBL/GenBank/DDBJ whole genome shotgun (WGS) entry which is preliminary data.</text>
</comment>
<reference evidence="2 3" key="1">
    <citation type="journal article" date="2024" name="Nat. Commun.">
        <title>Phylogenomics reveals the evolutionary origins of lichenization in chlorophyte algae.</title>
        <authorList>
            <person name="Puginier C."/>
            <person name="Libourel C."/>
            <person name="Otte J."/>
            <person name="Skaloud P."/>
            <person name="Haon M."/>
            <person name="Grisel S."/>
            <person name="Petersen M."/>
            <person name="Berrin J.G."/>
            <person name="Delaux P.M."/>
            <person name="Dal Grande F."/>
            <person name="Keller J."/>
        </authorList>
    </citation>
    <scope>NUCLEOTIDE SEQUENCE [LARGE SCALE GENOMIC DNA]</scope>
    <source>
        <strain evidence="2 3">SAG 2523</strain>
    </source>
</reference>
<protein>
    <recommendedName>
        <fullName evidence="1">N-acetyltransferase domain-containing protein</fullName>
    </recommendedName>
</protein>
<dbReference type="Pfam" id="PF00583">
    <property type="entry name" value="Acetyltransf_1"/>
    <property type="match status" value="1"/>
</dbReference>
<keyword evidence="3" id="KW-1185">Reference proteome</keyword>
<proteinExistence type="predicted"/>
<dbReference type="AlphaFoldDB" id="A0AAW1STB9"/>
<dbReference type="InterPro" id="IPR000182">
    <property type="entry name" value="GNAT_dom"/>
</dbReference>
<accession>A0AAW1STB9</accession>